<dbReference type="SMART" id="SM00448">
    <property type="entry name" value="REC"/>
    <property type="match status" value="1"/>
</dbReference>
<protein>
    <submittedName>
        <fullName evidence="10">Response regulator transcription factor</fullName>
    </submittedName>
</protein>
<dbReference type="CDD" id="cd17574">
    <property type="entry name" value="REC_OmpR"/>
    <property type="match status" value="1"/>
</dbReference>
<name>A0ABT1QSW4_9GAMM</name>
<feature type="domain" description="OmpR/PhoB-type" evidence="9">
    <location>
        <begin position="134"/>
        <end position="234"/>
    </location>
</feature>
<dbReference type="PROSITE" id="PS50110">
    <property type="entry name" value="RESPONSE_REGULATORY"/>
    <property type="match status" value="1"/>
</dbReference>
<dbReference type="Gene3D" id="1.10.10.10">
    <property type="entry name" value="Winged helix-like DNA-binding domain superfamily/Winged helix DNA-binding domain"/>
    <property type="match status" value="1"/>
</dbReference>
<dbReference type="RefSeq" id="WP_255914513.1">
    <property type="nucleotide sequence ID" value="NZ_JANFQO010000009.1"/>
</dbReference>
<feature type="DNA-binding region" description="OmpR/PhoB-type" evidence="7">
    <location>
        <begin position="134"/>
        <end position="234"/>
    </location>
</feature>
<keyword evidence="4 7" id="KW-0238">DNA-binding</keyword>
<feature type="modified residue" description="4-aspartylphosphate" evidence="6">
    <location>
        <position position="64"/>
    </location>
</feature>
<evidence type="ECO:0000313" key="11">
    <source>
        <dbReference type="Proteomes" id="UP001165498"/>
    </source>
</evidence>
<dbReference type="InterPro" id="IPR036388">
    <property type="entry name" value="WH-like_DNA-bd_sf"/>
</dbReference>
<evidence type="ECO:0000256" key="3">
    <source>
        <dbReference type="ARBA" id="ARBA00023015"/>
    </source>
</evidence>
<keyword evidence="11" id="KW-1185">Reference proteome</keyword>
<keyword evidence="5" id="KW-0804">Transcription</keyword>
<evidence type="ECO:0000259" key="9">
    <source>
        <dbReference type="PROSITE" id="PS51755"/>
    </source>
</evidence>
<dbReference type="Pfam" id="PF00486">
    <property type="entry name" value="Trans_reg_C"/>
    <property type="match status" value="1"/>
</dbReference>
<evidence type="ECO:0000256" key="4">
    <source>
        <dbReference type="ARBA" id="ARBA00023125"/>
    </source>
</evidence>
<dbReference type="SUPFAM" id="SSF46894">
    <property type="entry name" value="C-terminal effector domain of the bipartite response regulators"/>
    <property type="match status" value="1"/>
</dbReference>
<dbReference type="SUPFAM" id="SSF52172">
    <property type="entry name" value="CheY-like"/>
    <property type="match status" value="1"/>
</dbReference>
<keyword evidence="3" id="KW-0805">Transcription regulation</keyword>
<dbReference type="Proteomes" id="UP001165498">
    <property type="component" value="Unassembled WGS sequence"/>
</dbReference>
<dbReference type="PANTHER" id="PTHR48111">
    <property type="entry name" value="REGULATOR OF RPOS"/>
    <property type="match status" value="1"/>
</dbReference>
<reference evidence="10" key="1">
    <citation type="submission" date="2022-07" db="EMBL/GenBank/DDBJ databases">
        <title>Tahibacter sp., a new gammaproteobacterium isolated from the silt sample collected at pig farm.</title>
        <authorList>
            <person name="Chen H."/>
        </authorList>
    </citation>
    <scope>NUCLEOTIDE SEQUENCE</scope>
    <source>
        <strain evidence="10">P2K</strain>
    </source>
</reference>
<evidence type="ECO:0000256" key="6">
    <source>
        <dbReference type="PROSITE-ProRule" id="PRU00169"/>
    </source>
</evidence>
<dbReference type="SMART" id="SM00862">
    <property type="entry name" value="Trans_reg_C"/>
    <property type="match status" value="1"/>
</dbReference>
<dbReference type="InterPro" id="IPR001789">
    <property type="entry name" value="Sig_transdc_resp-reg_receiver"/>
</dbReference>
<dbReference type="Pfam" id="PF00072">
    <property type="entry name" value="Response_reg"/>
    <property type="match status" value="1"/>
</dbReference>
<evidence type="ECO:0000256" key="7">
    <source>
        <dbReference type="PROSITE-ProRule" id="PRU01091"/>
    </source>
</evidence>
<dbReference type="CDD" id="cd00383">
    <property type="entry name" value="trans_reg_C"/>
    <property type="match status" value="1"/>
</dbReference>
<dbReference type="PANTHER" id="PTHR48111:SF4">
    <property type="entry name" value="DNA-BINDING DUAL TRANSCRIPTIONAL REGULATOR OMPR"/>
    <property type="match status" value="1"/>
</dbReference>
<dbReference type="EMBL" id="JANFQO010000009">
    <property type="protein sequence ID" value="MCQ4165356.1"/>
    <property type="molecule type" value="Genomic_DNA"/>
</dbReference>
<keyword evidence="1 6" id="KW-0597">Phosphoprotein</keyword>
<accession>A0ABT1QSW4</accession>
<keyword evidence="2" id="KW-0902">Two-component regulatory system</keyword>
<comment type="caution">
    <text evidence="10">The sequence shown here is derived from an EMBL/GenBank/DDBJ whole genome shotgun (WGS) entry which is preliminary data.</text>
</comment>
<evidence type="ECO:0000259" key="8">
    <source>
        <dbReference type="PROSITE" id="PS50110"/>
    </source>
</evidence>
<dbReference type="InterPro" id="IPR001867">
    <property type="entry name" value="OmpR/PhoB-type_DNA-bd"/>
</dbReference>
<dbReference type="Gene3D" id="3.40.50.2300">
    <property type="match status" value="1"/>
</dbReference>
<evidence type="ECO:0000256" key="5">
    <source>
        <dbReference type="ARBA" id="ARBA00023163"/>
    </source>
</evidence>
<feature type="domain" description="Response regulatory" evidence="8">
    <location>
        <begin position="14"/>
        <end position="128"/>
    </location>
</feature>
<dbReference type="InterPro" id="IPR011006">
    <property type="entry name" value="CheY-like_superfamily"/>
</dbReference>
<sequence length="236" mass="24978">MNSSAAVSLLPSLHVILVEDDVELRDVILQPALRAAGCSVAVAGSAAELYRAMVERSPAVVVLDIILPDESGFEVARHLRANSGVGIVMLTGRGTSADRVRGLEIGADAYLTKPIDAEVLCATVRSVARRLAPVPAPGRGPWRLEADGWRLASPEGLSTDLSASERVLLRTLFAAANATVPRESLIAGLTEDAEAFDPHRLDMVMHRLRRKLAEAGMAALPLHTVRGVGYVLVPGG</sequence>
<dbReference type="InterPro" id="IPR016032">
    <property type="entry name" value="Sig_transdc_resp-reg_C-effctor"/>
</dbReference>
<organism evidence="10 11">
    <name type="scientific">Tahibacter harae</name>
    <dbReference type="NCBI Taxonomy" id="2963937"/>
    <lineage>
        <taxon>Bacteria</taxon>
        <taxon>Pseudomonadati</taxon>
        <taxon>Pseudomonadota</taxon>
        <taxon>Gammaproteobacteria</taxon>
        <taxon>Lysobacterales</taxon>
        <taxon>Rhodanobacteraceae</taxon>
        <taxon>Tahibacter</taxon>
    </lineage>
</organism>
<evidence type="ECO:0000256" key="1">
    <source>
        <dbReference type="ARBA" id="ARBA00022553"/>
    </source>
</evidence>
<gene>
    <name evidence="10" type="ORF">NM961_11595</name>
</gene>
<dbReference type="PROSITE" id="PS51755">
    <property type="entry name" value="OMPR_PHOB"/>
    <property type="match status" value="1"/>
</dbReference>
<proteinExistence type="predicted"/>
<evidence type="ECO:0000313" key="10">
    <source>
        <dbReference type="EMBL" id="MCQ4165356.1"/>
    </source>
</evidence>
<evidence type="ECO:0000256" key="2">
    <source>
        <dbReference type="ARBA" id="ARBA00023012"/>
    </source>
</evidence>
<dbReference type="InterPro" id="IPR039420">
    <property type="entry name" value="WalR-like"/>
</dbReference>